<dbReference type="GeneID" id="11536721"/>
<reference evidence="1 2" key="1">
    <citation type="submission" date="2013-01" db="EMBL/GenBank/DDBJ databases">
        <title>Large myovirus of Bacillus.</title>
        <authorList>
            <person name="Klumpp J."/>
            <person name="Beyer W."/>
            <person name="Loessner M.J."/>
        </authorList>
    </citation>
    <scope>NUCLEOTIDE SEQUENCE [LARGE SCALE GENOMIC DNA]</scope>
</reference>
<dbReference type="OrthoDB" id="18446at10239"/>
<dbReference type="Proteomes" id="UP000005445">
    <property type="component" value="Segment"/>
</dbReference>
<dbReference type="RefSeq" id="YP_004957080.1">
    <property type="nucleotide sequence ID" value="NC_016563.1"/>
</dbReference>
<keyword evidence="2" id="KW-1185">Reference proteome</keyword>
<sequence>MYKSIIEIINIYVQRGYKLEYTNGSSLAIFDMNGFYHLMVDILLNEPMYHYAATVYVDLDDSEGKYMYTCRDFEEMDREIRPYEKITSLEKDVDKE</sequence>
<dbReference type="EMBL" id="HM144387">
    <property type="protein sequence ID" value="ADH03211.1"/>
    <property type="molecule type" value="Genomic_DNA"/>
</dbReference>
<accession>G9B1G6</accession>
<dbReference type="KEGG" id="vg:11536721"/>
<name>G9B1G6_9CAUD</name>
<evidence type="ECO:0000313" key="2">
    <source>
        <dbReference type="Proteomes" id="UP000005445"/>
    </source>
</evidence>
<evidence type="ECO:0000313" key="1">
    <source>
        <dbReference type="EMBL" id="ADH03211.1"/>
    </source>
</evidence>
<organism evidence="1 2">
    <name type="scientific">Bacillus phage W.Ph</name>
    <dbReference type="NCBI Taxonomy" id="764595"/>
    <lineage>
        <taxon>Viruses</taxon>
        <taxon>Duplodnaviria</taxon>
        <taxon>Heunggongvirae</taxon>
        <taxon>Uroviricota</taxon>
        <taxon>Caudoviricetes</taxon>
        <taxon>Herelleviridae</taxon>
        <taxon>Bastillevirinae</taxon>
        <taxon>Wphvirus</taxon>
        <taxon>Wphvirus WPh</taxon>
    </lineage>
</organism>
<proteinExistence type="predicted"/>
<protein>
    <submittedName>
        <fullName evidence="1">Gp65</fullName>
    </submittedName>
</protein>